<evidence type="ECO:0000256" key="9">
    <source>
        <dbReference type="ARBA" id="ARBA00023033"/>
    </source>
</evidence>
<dbReference type="GO" id="GO:0006629">
    <property type="term" value="P:lipid metabolic process"/>
    <property type="evidence" value="ECO:0007669"/>
    <property type="project" value="UniProtKB-ARBA"/>
</dbReference>
<organism evidence="14">
    <name type="scientific">Anthurium amnicola</name>
    <dbReference type="NCBI Taxonomy" id="1678845"/>
    <lineage>
        <taxon>Eukaryota</taxon>
        <taxon>Viridiplantae</taxon>
        <taxon>Streptophyta</taxon>
        <taxon>Embryophyta</taxon>
        <taxon>Tracheophyta</taxon>
        <taxon>Spermatophyta</taxon>
        <taxon>Magnoliopsida</taxon>
        <taxon>Liliopsida</taxon>
        <taxon>Araceae</taxon>
        <taxon>Pothoideae</taxon>
        <taxon>Potheae</taxon>
        <taxon>Anthurium</taxon>
    </lineage>
</organism>
<dbReference type="AlphaFoldDB" id="A0A1D1Z4V9"/>
<evidence type="ECO:0000256" key="8">
    <source>
        <dbReference type="ARBA" id="ARBA00023004"/>
    </source>
</evidence>
<sequence>MDTSTVLLVFSAMAGYLFWFTNLTRRLKGPRVWPVVGSLPGLVQNCHRMHEWIAENLRACGGTYQTCICAVPGLARRGGTVTVTCDPRNLEHVLKLRFDNYPKGPTWQAVFHDLLGDGIFNSDGDTWRFQRKTAALEFTTRTLRQAMARWVSRAIRLRLCPILDAARAGAAPVDLQDLLLRLTFDNICGLAFGKDPETLSPGLPDNGFASSFDRATEATLHRFILPEFAWRLKRWLRLGMEVSLRRSLGQVDAYLSRVIAARKLELSRAGGGHDDLLSRFMRKGDYSDDFLQHVALNFILAGRDTSSVALSWFFWLVTQNPAVEDRIVSEIAGVLLETRGTDVAKWVDEPLLFEEVDRLVYLKAALSETLRLYPSVPEDSKHVVADDVLPDGTFVPAGSSVTYSIYSTGRMKFIWGEDCLEFRPERWLTPDGKRFDAQVDSFKFVAFNGGPRICLGKDLAYLQMKSIAAAVLLRHRLTLAPGHRVEQKMSLTLFMKHGLWVNVHRRDLAAVADALGGCDRLNGGGAPGLVVEVGGTVMGVINKVLPAGVA</sequence>
<keyword evidence="4 13" id="KW-0812">Transmembrane</keyword>
<dbReference type="PRINTS" id="PR00385">
    <property type="entry name" value="P450"/>
</dbReference>
<keyword evidence="9 12" id="KW-0503">Monooxygenase</keyword>
<evidence type="ECO:0000256" key="10">
    <source>
        <dbReference type="ARBA" id="ARBA00023136"/>
    </source>
</evidence>
<reference evidence="14" key="1">
    <citation type="submission" date="2015-07" db="EMBL/GenBank/DDBJ databases">
        <title>Transcriptome Assembly of Anthurium amnicola.</title>
        <authorList>
            <person name="Suzuki J."/>
        </authorList>
    </citation>
    <scope>NUCLEOTIDE SEQUENCE</scope>
</reference>
<evidence type="ECO:0000256" key="5">
    <source>
        <dbReference type="ARBA" id="ARBA00022723"/>
    </source>
</evidence>
<dbReference type="GO" id="GO:0005506">
    <property type="term" value="F:iron ion binding"/>
    <property type="evidence" value="ECO:0007669"/>
    <property type="project" value="InterPro"/>
</dbReference>
<name>A0A1D1Z4V9_9ARAE</name>
<dbReference type="PANTHER" id="PTHR24296">
    <property type="entry name" value="CYTOCHROME P450"/>
    <property type="match status" value="1"/>
</dbReference>
<evidence type="ECO:0000256" key="7">
    <source>
        <dbReference type="ARBA" id="ARBA00023002"/>
    </source>
</evidence>
<comment type="cofactor">
    <cofactor evidence="11">
        <name>heme</name>
        <dbReference type="ChEBI" id="CHEBI:30413"/>
    </cofactor>
</comment>
<dbReference type="PROSITE" id="PS00086">
    <property type="entry name" value="CYTOCHROME_P450"/>
    <property type="match status" value="1"/>
</dbReference>
<feature type="binding site" description="axial binding residue" evidence="11">
    <location>
        <position position="454"/>
    </location>
    <ligand>
        <name>heme</name>
        <dbReference type="ChEBI" id="CHEBI:30413"/>
    </ligand>
    <ligandPart>
        <name>Fe</name>
        <dbReference type="ChEBI" id="CHEBI:18248"/>
    </ligandPart>
</feature>
<gene>
    <name evidence="14" type="primary">CYP86A2_0</name>
    <name evidence="14" type="ORF">g.101054</name>
</gene>
<dbReference type="EMBL" id="GDJX01006030">
    <property type="protein sequence ID" value="JAT61906.1"/>
    <property type="molecule type" value="Transcribed_RNA"/>
</dbReference>
<dbReference type="PRINTS" id="PR00463">
    <property type="entry name" value="EP450I"/>
</dbReference>
<accession>A0A1D1Z4V9</accession>
<dbReference type="SUPFAM" id="SSF48264">
    <property type="entry name" value="Cytochrome P450"/>
    <property type="match status" value="1"/>
</dbReference>
<dbReference type="CDD" id="cd11064">
    <property type="entry name" value="CYP86A"/>
    <property type="match status" value="1"/>
</dbReference>
<evidence type="ECO:0000256" key="13">
    <source>
        <dbReference type="SAM" id="Phobius"/>
    </source>
</evidence>
<keyword evidence="6 13" id="KW-1133">Transmembrane helix</keyword>
<keyword evidence="7 12" id="KW-0560">Oxidoreductase</keyword>
<feature type="transmembrane region" description="Helical" evidence="13">
    <location>
        <begin position="6"/>
        <end position="23"/>
    </location>
</feature>
<keyword evidence="5 11" id="KW-0479">Metal-binding</keyword>
<dbReference type="GO" id="GO:0004497">
    <property type="term" value="F:monooxygenase activity"/>
    <property type="evidence" value="ECO:0007669"/>
    <property type="project" value="UniProtKB-KW"/>
</dbReference>
<dbReference type="InterPro" id="IPR017972">
    <property type="entry name" value="Cyt_P450_CS"/>
</dbReference>
<dbReference type="InterPro" id="IPR001128">
    <property type="entry name" value="Cyt_P450"/>
</dbReference>
<evidence type="ECO:0000256" key="11">
    <source>
        <dbReference type="PIRSR" id="PIRSR602401-1"/>
    </source>
</evidence>
<comment type="subcellular location">
    <subcellularLocation>
        <location evidence="1">Membrane</location>
        <topology evidence="1">Single-pass membrane protein</topology>
    </subcellularLocation>
</comment>
<evidence type="ECO:0000256" key="3">
    <source>
        <dbReference type="ARBA" id="ARBA00022617"/>
    </source>
</evidence>
<evidence type="ECO:0000256" key="2">
    <source>
        <dbReference type="ARBA" id="ARBA00010617"/>
    </source>
</evidence>
<evidence type="ECO:0000313" key="14">
    <source>
        <dbReference type="EMBL" id="JAT61906.1"/>
    </source>
</evidence>
<dbReference type="Pfam" id="PF00067">
    <property type="entry name" value="p450"/>
    <property type="match status" value="1"/>
</dbReference>
<proteinExistence type="inferred from homology"/>
<evidence type="ECO:0000256" key="4">
    <source>
        <dbReference type="ARBA" id="ARBA00022692"/>
    </source>
</evidence>
<keyword evidence="8 11" id="KW-0408">Iron</keyword>
<dbReference type="Gene3D" id="1.10.630.10">
    <property type="entry name" value="Cytochrome P450"/>
    <property type="match status" value="1"/>
</dbReference>
<keyword evidence="10 13" id="KW-0472">Membrane</keyword>
<dbReference type="FunFam" id="1.10.630.10:FF:000044">
    <property type="entry name" value="Cytochrome P450"/>
    <property type="match status" value="1"/>
</dbReference>
<dbReference type="InterPro" id="IPR036396">
    <property type="entry name" value="Cyt_P450_sf"/>
</dbReference>
<dbReference type="InterPro" id="IPR002401">
    <property type="entry name" value="Cyt_P450_E_grp-I"/>
</dbReference>
<evidence type="ECO:0000256" key="1">
    <source>
        <dbReference type="ARBA" id="ARBA00004167"/>
    </source>
</evidence>
<keyword evidence="3 11" id="KW-0349">Heme</keyword>
<dbReference type="GO" id="GO:0020037">
    <property type="term" value="F:heme binding"/>
    <property type="evidence" value="ECO:0007669"/>
    <property type="project" value="InterPro"/>
</dbReference>
<dbReference type="GO" id="GO:0016705">
    <property type="term" value="F:oxidoreductase activity, acting on paired donors, with incorporation or reduction of molecular oxygen"/>
    <property type="evidence" value="ECO:0007669"/>
    <property type="project" value="InterPro"/>
</dbReference>
<protein>
    <submittedName>
        <fullName evidence="14">Cytochrome P450 86A2</fullName>
    </submittedName>
</protein>
<comment type="similarity">
    <text evidence="2 12">Belongs to the cytochrome P450 family.</text>
</comment>
<dbReference type="GO" id="GO:0016020">
    <property type="term" value="C:membrane"/>
    <property type="evidence" value="ECO:0007669"/>
    <property type="project" value="UniProtKB-SubCell"/>
</dbReference>
<evidence type="ECO:0000256" key="6">
    <source>
        <dbReference type="ARBA" id="ARBA00022989"/>
    </source>
</evidence>
<evidence type="ECO:0000256" key="12">
    <source>
        <dbReference type="RuleBase" id="RU000461"/>
    </source>
</evidence>